<dbReference type="AlphaFoldDB" id="G3AFG0"/>
<dbReference type="InterPro" id="IPR019349">
    <property type="entry name" value="Ribosomal_mS35_mit"/>
</dbReference>
<dbReference type="InterPro" id="IPR039848">
    <property type="entry name" value="Ribosomal_mS35_mt"/>
</dbReference>
<keyword evidence="3" id="KW-1185">Reference proteome</keyword>
<dbReference type="InParanoid" id="G3AFG0"/>
<reference evidence="2 3" key="1">
    <citation type="journal article" date="2011" name="Proc. Natl. Acad. Sci. U.S.A.">
        <title>Comparative genomics of xylose-fermenting fungi for enhanced biofuel production.</title>
        <authorList>
            <person name="Wohlbach D.J."/>
            <person name="Kuo A."/>
            <person name="Sato T.K."/>
            <person name="Potts K.M."/>
            <person name="Salamov A.A."/>
            <person name="LaButti K.M."/>
            <person name="Sun H."/>
            <person name="Clum A."/>
            <person name="Pangilinan J.L."/>
            <person name="Lindquist E.A."/>
            <person name="Lucas S."/>
            <person name="Lapidus A."/>
            <person name="Jin M."/>
            <person name="Gunawan C."/>
            <person name="Balan V."/>
            <person name="Dale B.E."/>
            <person name="Jeffries T.W."/>
            <person name="Zinkel R."/>
            <person name="Barry K.W."/>
            <person name="Grigoriev I.V."/>
            <person name="Gasch A.P."/>
        </authorList>
    </citation>
    <scope>NUCLEOTIDE SEQUENCE [LARGE SCALE GENOMIC DNA]</scope>
    <source>
        <strain evidence="3">NRRL Y-27907 / 11-Y1</strain>
    </source>
</reference>
<dbReference type="RefSeq" id="XP_007372361.1">
    <property type="nucleotide sequence ID" value="XM_007372299.1"/>
</dbReference>
<dbReference type="FunCoup" id="G3AFG0">
    <property type="interactions" value="151"/>
</dbReference>
<feature type="domain" description="Small ribosomal subunit protein mS35 mitochondrial conserved" evidence="1">
    <location>
        <begin position="156"/>
        <end position="282"/>
    </location>
</feature>
<dbReference type="PANTHER" id="PTHR13490:SF0">
    <property type="entry name" value="SMALL RIBOSOMAL SUBUNIT PROTEIN MS35"/>
    <property type="match status" value="1"/>
</dbReference>
<dbReference type="STRING" id="619300.G3AFG0"/>
<dbReference type="EMBL" id="GL996499">
    <property type="protein sequence ID" value="EGW34949.1"/>
    <property type="molecule type" value="Genomic_DNA"/>
</dbReference>
<accession>G3AFG0</accession>
<dbReference type="GeneID" id="18872309"/>
<dbReference type="GO" id="GO:0032543">
    <property type="term" value="P:mitochondrial translation"/>
    <property type="evidence" value="ECO:0007669"/>
    <property type="project" value="InterPro"/>
</dbReference>
<sequence length="316" mass="36411">MIPVRKCAGSPAIVRVSTRFSSSKSKLESVPPSTPLYLNPHAWQGLPADQVFELHRMRKQYLGTNYVPNNQERTAILSTISALVRNKPSLSYVFGIENFKEKYTSAIPMNERGRPPRKSNVLVLNQGEAPHIKRRIEHLTRVSAYEMPLLAKYRQPYTPKPKAETPLKLTYYSDFTEDINNKYNRKVSLSVELDHLNLNDKQQHKFKVLAGNKFNHESNTFQIKSGHFPEAAQNANFCVETFTKLLNESKNLTDDFSDIPLDKRHMKPFIKKPEPQFPEAWKRPQDAPIAKHAIVNRLVENLKKHKDDAYLKHITP</sequence>
<dbReference type="OrthoDB" id="283424at2759"/>
<dbReference type="GO" id="GO:0003735">
    <property type="term" value="F:structural constituent of ribosome"/>
    <property type="evidence" value="ECO:0007669"/>
    <property type="project" value="EnsemblFungi"/>
</dbReference>
<dbReference type="OMA" id="YRQEYKP"/>
<proteinExistence type="predicted"/>
<dbReference type="Proteomes" id="UP000000709">
    <property type="component" value="Unassembled WGS sequence"/>
</dbReference>
<dbReference type="eggNOG" id="KOG3933">
    <property type="taxonomic scope" value="Eukaryota"/>
</dbReference>
<dbReference type="HOGENOM" id="CLU_943997_0_0_1"/>
<evidence type="ECO:0000259" key="1">
    <source>
        <dbReference type="Pfam" id="PF10213"/>
    </source>
</evidence>
<dbReference type="GO" id="GO:0005763">
    <property type="term" value="C:mitochondrial small ribosomal subunit"/>
    <property type="evidence" value="ECO:0007669"/>
    <property type="project" value="EnsemblFungi"/>
</dbReference>
<dbReference type="Pfam" id="PF10213">
    <property type="entry name" value="MRP-S28"/>
    <property type="match status" value="1"/>
</dbReference>
<dbReference type="KEGG" id="spaa:SPAPADRAFT_58076"/>
<organism evidence="3">
    <name type="scientific">Spathaspora passalidarum (strain NRRL Y-27907 / 11-Y1)</name>
    <dbReference type="NCBI Taxonomy" id="619300"/>
    <lineage>
        <taxon>Eukaryota</taxon>
        <taxon>Fungi</taxon>
        <taxon>Dikarya</taxon>
        <taxon>Ascomycota</taxon>
        <taxon>Saccharomycotina</taxon>
        <taxon>Pichiomycetes</taxon>
        <taxon>Debaryomycetaceae</taxon>
        <taxon>Spathaspora</taxon>
    </lineage>
</organism>
<name>G3AFG0_SPAPN</name>
<protein>
    <recommendedName>
        <fullName evidence="1">Small ribosomal subunit protein mS35 mitochondrial conserved domain-containing protein</fullName>
    </recommendedName>
</protein>
<evidence type="ECO:0000313" key="2">
    <source>
        <dbReference type="EMBL" id="EGW34949.1"/>
    </source>
</evidence>
<evidence type="ECO:0000313" key="3">
    <source>
        <dbReference type="Proteomes" id="UP000000709"/>
    </source>
</evidence>
<gene>
    <name evidence="2" type="ORF">SPAPADRAFT_58076</name>
</gene>
<dbReference type="PANTHER" id="PTHR13490">
    <property type="entry name" value="MITOCHONDRIAL 28S RIBOSOMAL PROTEIN S28"/>
    <property type="match status" value="1"/>
</dbReference>